<dbReference type="InterPro" id="IPR023408">
    <property type="entry name" value="MscS_beta-dom_sf"/>
</dbReference>
<sequence>MRDSILGVLESIGLADNTLVVKIVFLLCILTITVVYYFTAKTLVDRIFRRFLQKTKGSFLPILGQSKTLHYVYLTTVIMVFRALSELLLESQDDFLRLIMMVARVLILIFSALSIASFVDVLGRMARRNHKLDALPVQGFQQTFKLVIAVITIILIISVLMGQSPGIVISGFGAMTAVLMLVFQSPIMGFVAGIQLSANNMLRVGDWLEMPKYNADGDVVEIGLTTVKVQNFDKTVTTIPTSALISDSFKNWRGMQESGGRRIKRQVCIDINSIRFIDAEELQKMSGSRRLAQYLVAKSKEISEHNKELAAEGMARFLDQRHLTNIGTFRAYIVAYLKQHPRIHQHMTIMVRQMAATAEGVPLEVYCFTNTTAWGEYETIQSDIFDHIFAVAHVFGLRIFQAPSGYDWRCVAEATLKQAEEHVE</sequence>
<comment type="caution">
    <text evidence="14">The sequence shown here is derived from an EMBL/GenBank/DDBJ whole genome shotgun (WGS) entry which is preliminary data.</text>
</comment>
<reference evidence="14 15" key="1">
    <citation type="submission" date="2014-07" db="EMBL/GenBank/DDBJ databases">
        <authorList>
            <person name="McCorrison J."/>
            <person name="Sanka R."/>
            <person name="Torralba M."/>
            <person name="Gillis M."/>
            <person name="Haft D.H."/>
            <person name="Methe B."/>
            <person name="Sutton G."/>
            <person name="Nelson K.E."/>
        </authorList>
    </citation>
    <scope>NUCLEOTIDE SEQUENCE [LARGE SCALE GENOMIC DNA]</scope>
    <source>
        <strain evidence="14 15">DNF00040</strain>
    </source>
</reference>
<feature type="transmembrane region" description="Helical" evidence="11">
    <location>
        <begin position="167"/>
        <end position="194"/>
    </location>
</feature>
<name>A0A096BEC3_9BURK</name>
<dbReference type="GO" id="GO:0008381">
    <property type="term" value="F:mechanosensitive monoatomic ion channel activity"/>
    <property type="evidence" value="ECO:0007669"/>
    <property type="project" value="InterPro"/>
</dbReference>
<evidence type="ECO:0000256" key="9">
    <source>
        <dbReference type="ARBA" id="ARBA00093630"/>
    </source>
</evidence>
<dbReference type="GeneID" id="93427323"/>
<proteinExistence type="inferred from homology"/>
<keyword evidence="3" id="KW-1003">Cell membrane</keyword>
<keyword evidence="4" id="KW-0997">Cell inner membrane</keyword>
<dbReference type="AlphaFoldDB" id="A0A096BEC3"/>
<evidence type="ECO:0000256" key="6">
    <source>
        <dbReference type="ARBA" id="ARBA00022989"/>
    </source>
</evidence>
<feature type="domain" description="Mechanosensitive ion channel MscS C-terminal" evidence="13">
    <location>
        <begin position="337"/>
        <end position="397"/>
    </location>
</feature>
<accession>A0A096BEC3</accession>
<gene>
    <name evidence="14" type="ORF">HMPREF2130_03160</name>
</gene>
<dbReference type="PANTHER" id="PTHR30414">
    <property type="entry name" value="MINICONDUCTANCE MECHANOSENSITIVE CHANNEL YBDG"/>
    <property type="match status" value="1"/>
</dbReference>
<dbReference type="PANTHER" id="PTHR30414:SF0">
    <property type="entry name" value="MINICONDUCTANCE MECHANOSENSITIVE CHANNEL YBDG"/>
    <property type="match status" value="1"/>
</dbReference>
<dbReference type="InterPro" id="IPR049278">
    <property type="entry name" value="MS_channel_C"/>
</dbReference>
<dbReference type="EMBL" id="JRNI01000013">
    <property type="protein sequence ID" value="KGF31509.1"/>
    <property type="molecule type" value="Genomic_DNA"/>
</dbReference>
<evidence type="ECO:0000313" key="15">
    <source>
        <dbReference type="Proteomes" id="UP000029629"/>
    </source>
</evidence>
<evidence type="ECO:0000313" key="14">
    <source>
        <dbReference type="EMBL" id="KGF31509.1"/>
    </source>
</evidence>
<feature type="transmembrane region" description="Helical" evidence="11">
    <location>
        <begin position="143"/>
        <end position="161"/>
    </location>
</feature>
<evidence type="ECO:0000256" key="10">
    <source>
        <dbReference type="ARBA" id="ARBA00093659"/>
    </source>
</evidence>
<comment type="similarity">
    <text evidence="2">Belongs to the MscS (TC 1.A.23) family.</text>
</comment>
<evidence type="ECO:0000256" key="8">
    <source>
        <dbReference type="ARBA" id="ARBA00023136"/>
    </source>
</evidence>
<feature type="transmembrane region" description="Helical" evidence="11">
    <location>
        <begin position="59"/>
        <end position="81"/>
    </location>
</feature>
<dbReference type="InterPro" id="IPR030192">
    <property type="entry name" value="YbdG"/>
</dbReference>
<keyword evidence="15" id="KW-1185">Reference proteome</keyword>
<evidence type="ECO:0000256" key="11">
    <source>
        <dbReference type="SAM" id="Phobius"/>
    </source>
</evidence>
<feature type="domain" description="Mechanosensitive ion channel MscS" evidence="12">
    <location>
        <begin position="186"/>
        <end position="253"/>
    </location>
</feature>
<dbReference type="GO" id="GO:0005886">
    <property type="term" value="C:plasma membrane"/>
    <property type="evidence" value="ECO:0007669"/>
    <property type="project" value="UniProtKB-SubCell"/>
</dbReference>
<evidence type="ECO:0000256" key="1">
    <source>
        <dbReference type="ARBA" id="ARBA00004429"/>
    </source>
</evidence>
<keyword evidence="8 11" id="KW-0472">Membrane</keyword>
<dbReference type="Pfam" id="PF21082">
    <property type="entry name" value="MS_channel_3rd"/>
    <property type="match status" value="1"/>
</dbReference>
<dbReference type="InterPro" id="IPR010920">
    <property type="entry name" value="LSM_dom_sf"/>
</dbReference>
<feature type="transmembrane region" description="Helical" evidence="11">
    <location>
        <begin position="20"/>
        <end position="38"/>
    </location>
</feature>
<keyword evidence="7" id="KW-0346">Stress response</keyword>
<evidence type="ECO:0000256" key="5">
    <source>
        <dbReference type="ARBA" id="ARBA00022692"/>
    </source>
</evidence>
<evidence type="ECO:0000256" key="7">
    <source>
        <dbReference type="ARBA" id="ARBA00023016"/>
    </source>
</evidence>
<dbReference type="InterPro" id="IPR006685">
    <property type="entry name" value="MscS_channel_2nd"/>
</dbReference>
<dbReference type="OrthoDB" id="9775207at2"/>
<dbReference type="RefSeq" id="WP_018025870.1">
    <property type="nucleotide sequence ID" value="NZ_JRNI01000013.1"/>
</dbReference>
<comment type="subcellular location">
    <subcellularLocation>
        <location evidence="1">Cell inner membrane</location>
        <topology evidence="1">Multi-pass membrane protein</topology>
    </subcellularLocation>
</comment>
<keyword evidence="5 11" id="KW-0812">Transmembrane</keyword>
<evidence type="ECO:0000256" key="2">
    <source>
        <dbReference type="ARBA" id="ARBA00008017"/>
    </source>
</evidence>
<dbReference type="eggNOG" id="COG0668">
    <property type="taxonomic scope" value="Bacteria"/>
</dbReference>
<evidence type="ECO:0000259" key="13">
    <source>
        <dbReference type="Pfam" id="PF21082"/>
    </source>
</evidence>
<feature type="transmembrane region" description="Helical" evidence="11">
    <location>
        <begin position="101"/>
        <end position="122"/>
    </location>
</feature>
<organism evidence="14 15">
    <name type="scientific">Oligella urethralis DNF00040</name>
    <dbReference type="NCBI Taxonomy" id="1401065"/>
    <lineage>
        <taxon>Bacteria</taxon>
        <taxon>Pseudomonadati</taxon>
        <taxon>Pseudomonadota</taxon>
        <taxon>Betaproteobacteria</taxon>
        <taxon>Burkholderiales</taxon>
        <taxon>Alcaligenaceae</taxon>
        <taxon>Oligella</taxon>
    </lineage>
</organism>
<dbReference type="GO" id="GO:0071470">
    <property type="term" value="P:cellular response to osmotic stress"/>
    <property type="evidence" value="ECO:0007669"/>
    <property type="project" value="InterPro"/>
</dbReference>
<evidence type="ECO:0000259" key="12">
    <source>
        <dbReference type="Pfam" id="PF00924"/>
    </source>
</evidence>
<dbReference type="Proteomes" id="UP000029629">
    <property type="component" value="Unassembled WGS sequence"/>
</dbReference>
<protein>
    <recommendedName>
        <fullName evidence="9">Mechanosensing system component YbdG</fullName>
    </recommendedName>
    <alternativeName>
        <fullName evidence="10">Mechanosensitive channel homolog YbdG</fullName>
    </alternativeName>
</protein>
<dbReference type="FunFam" id="2.30.30.60:FF:000002">
    <property type="entry name" value="Mechanosensitive ion channel family protein"/>
    <property type="match status" value="1"/>
</dbReference>
<keyword evidence="6 11" id="KW-1133">Transmembrane helix</keyword>
<dbReference type="Pfam" id="PF00924">
    <property type="entry name" value="MS_channel_2nd"/>
    <property type="match status" value="1"/>
</dbReference>
<evidence type="ECO:0000256" key="3">
    <source>
        <dbReference type="ARBA" id="ARBA00022475"/>
    </source>
</evidence>
<dbReference type="Gene3D" id="2.30.30.60">
    <property type="match status" value="1"/>
</dbReference>
<evidence type="ECO:0000256" key="4">
    <source>
        <dbReference type="ARBA" id="ARBA00022519"/>
    </source>
</evidence>
<dbReference type="SUPFAM" id="SSF50182">
    <property type="entry name" value="Sm-like ribonucleoproteins"/>
    <property type="match status" value="1"/>
</dbReference>